<proteinExistence type="inferred from homology"/>
<dbReference type="PANTHER" id="PTHR22854:SF2">
    <property type="entry name" value="INDOLE-3-GLYCEROL-PHOSPHATE SYNTHASE"/>
    <property type="match status" value="1"/>
</dbReference>
<comment type="pathway">
    <text evidence="2 8">Amino-acid biosynthesis; L-tryptophan biosynthesis; L-tryptophan from chorismate: step 4/5.</text>
</comment>
<name>A0ABM9N3Z3_9LACO</name>
<evidence type="ECO:0000256" key="4">
    <source>
        <dbReference type="ARBA" id="ARBA00022793"/>
    </source>
</evidence>
<dbReference type="PANTHER" id="PTHR22854">
    <property type="entry name" value="TRYPTOPHAN BIOSYNTHESIS PROTEIN"/>
    <property type="match status" value="1"/>
</dbReference>
<dbReference type="InterPro" id="IPR013785">
    <property type="entry name" value="Aldolase_TIM"/>
</dbReference>
<evidence type="ECO:0000256" key="5">
    <source>
        <dbReference type="ARBA" id="ARBA00022822"/>
    </source>
</evidence>
<keyword evidence="3 8" id="KW-0028">Amino-acid biosynthesis</keyword>
<dbReference type="InterPro" id="IPR001468">
    <property type="entry name" value="Indole-3-GlycerolPSynthase_CS"/>
</dbReference>
<keyword evidence="10" id="KW-0413">Isomerase</keyword>
<evidence type="ECO:0000259" key="9">
    <source>
        <dbReference type="Pfam" id="PF00218"/>
    </source>
</evidence>
<dbReference type="InterPro" id="IPR013798">
    <property type="entry name" value="Indole-3-glycerol_P_synth_dom"/>
</dbReference>
<evidence type="ECO:0000256" key="2">
    <source>
        <dbReference type="ARBA" id="ARBA00004696"/>
    </source>
</evidence>
<comment type="similarity">
    <text evidence="8">Belongs to the TrpC family.</text>
</comment>
<dbReference type="EMBL" id="CAWVOH010000001">
    <property type="protein sequence ID" value="CAK8053881.1"/>
    <property type="molecule type" value="Genomic_DNA"/>
</dbReference>
<gene>
    <name evidence="8" type="primary">trpC</name>
    <name evidence="10" type="ORF">R54876_GBNLAHCA_00440</name>
</gene>
<keyword evidence="4 8" id="KW-0210">Decarboxylase</keyword>
<dbReference type="EC" id="4.1.1.48" evidence="8"/>
<evidence type="ECO:0000256" key="1">
    <source>
        <dbReference type="ARBA" id="ARBA00001633"/>
    </source>
</evidence>
<dbReference type="InterPro" id="IPR045186">
    <property type="entry name" value="Indole-3-glycerol_P_synth"/>
</dbReference>
<dbReference type="SUPFAM" id="SSF51366">
    <property type="entry name" value="Ribulose-phoshate binding barrel"/>
    <property type="match status" value="1"/>
</dbReference>
<protein>
    <recommendedName>
        <fullName evidence="8">Indole-3-glycerol phosphate synthase</fullName>
        <shortName evidence="8">IGPS</shortName>
        <ecNumber evidence="8">4.1.1.48</ecNumber>
    </recommendedName>
</protein>
<keyword evidence="6 8" id="KW-0057">Aromatic amino acid biosynthesis</keyword>
<evidence type="ECO:0000256" key="6">
    <source>
        <dbReference type="ARBA" id="ARBA00023141"/>
    </source>
</evidence>
<reference evidence="10 11" key="1">
    <citation type="submission" date="2024-01" db="EMBL/GenBank/DDBJ databases">
        <authorList>
            <person name="Botero Cardona J."/>
        </authorList>
    </citation>
    <scope>NUCLEOTIDE SEQUENCE [LARGE SCALE GENOMIC DNA]</scope>
    <source>
        <strain evidence="10 11">LMG 33000</strain>
    </source>
</reference>
<keyword evidence="7 8" id="KW-0456">Lyase</keyword>
<dbReference type="GO" id="GO:0004640">
    <property type="term" value="F:phosphoribosylanthranilate isomerase activity"/>
    <property type="evidence" value="ECO:0007669"/>
    <property type="project" value="UniProtKB-EC"/>
</dbReference>
<dbReference type="Gene3D" id="3.20.20.70">
    <property type="entry name" value="Aldolase class I"/>
    <property type="match status" value="1"/>
</dbReference>
<comment type="catalytic activity">
    <reaction evidence="1 8">
        <text>1-(2-carboxyphenylamino)-1-deoxy-D-ribulose 5-phosphate + H(+) = (1S,2R)-1-C-(indol-3-yl)glycerol 3-phosphate + CO2 + H2O</text>
        <dbReference type="Rhea" id="RHEA:23476"/>
        <dbReference type="ChEBI" id="CHEBI:15377"/>
        <dbReference type="ChEBI" id="CHEBI:15378"/>
        <dbReference type="ChEBI" id="CHEBI:16526"/>
        <dbReference type="ChEBI" id="CHEBI:58613"/>
        <dbReference type="ChEBI" id="CHEBI:58866"/>
        <dbReference type="EC" id="4.1.1.48"/>
    </reaction>
</comment>
<dbReference type="Proteomes" id="UP001314241">
    <property type="component" value="Unassembled WGS sequence"/>
</dbReference>
<dbReference type="InterPro" id="IPR011060">
    <property type="entry name" value="RibuloseP-bd_barrel"/>
</dbReference>
<dbReference type="RefSeq" id="WP_349641428.1">
    <property type="nucleotide sequence ID" value="NZ_CAWVOH010000001.1"/>
</dbReference>
<dbReference type="GO" id="GO:0004425">
    <property type="term" value="F:indole-3-glycerol-phosphate synthase activity"/>
    <property type="evidence" value="ECO:0007669"/>
    <property type="project" value="UniProtKB-EC"/>
</dbReference>
<dbReference type="NCBIfam" id="NF001377">
    <property type="entry name" value="PRK00278.2-4"/>
    <property type="match status" value="1"/>
</dbReference>
<accession>A0ABM9N3Z3</accession>
<sequence>MILDDLVAATKKNMATRQATLPFEELKNKVTDLPKKNPDDLLKNLRAKGMSVIAEIKQASPSKGQIVQPENFDYKGIAKEYSTAQVDMISVLTEEDYFKGSLEILKKVVAVATRPVLRKDFTIDPYMIYEARYYGASAILLIVAILSDQQLAEYLALAKKLGLVAIVEAHDEEEVQRAIKAGAEIIGINNRNLKNFTVNIQNTLNLAEHVPNDLILIAESGLKDGQDIPLLEKAGVNAVLVGESLMRAKDKAALIKELKGAERSLK</sequence>
<evidence type="ECO:0000256" key="8">
    <source>
        <dbReference type="HAMAP-Rule" id="MF_00134"/>
    </source>
</evidence>
<dbReference type="HAMAP" id="MF_00134_B">
    <property type="entry name" value="IGPS_B"/>
    <property type="match status" value="1"/>
</dbReference>
<dbReference type="PROSITE" id="PS00614">
    <property type="entry name" value="IGPS"/>
    <property type="match status" value="1"/>
</dbReference>
<evidence type="ECO:0000313" key="10">
    <source>
        <dbReference type="EMBL" id="CAK8053881.1"/>
    </source>
</evidence>
<evidence type="ECO:0000256" key="7">
    <source>
        <dbReference type="ARBA" id="ARBA00023239"/>
    </source>
</evidence>
<keyword evidence="11" id="KW-1185">Reference proteome</keyword>
<keyword evidence="5 8" id="KW-0822">Tryptophan biosynthesis</keyword>
<dbReference type="CDD" id="cd00331">
    <property type="entry name" value="IGPS"/>
    <property type="match status" value="1"/>
</dbReference>
<evidence type="ECO:0000313" key="11">
    <source>
        <dbReference type="Proteomes" id="UP001314241"/>
    </source>
</evidence>
<evidence type="ECO:0000256" key="3">
    <source>
        <dbReference type="ARBA" id="ARBA00022605"/>
    </source>
</evidence>
<comment type="caution">
    <text evidence="10">The sequence shown here is derived from an EMBL/GenBank/DDBJ whole genome shotgun (WGS) entry which is preliminary data.</text>
</comment>
<feature type="domain" description="Indole-3-glycerol phosphate synthase" evidence="9">
    <location>
        <begin position="3"/>
        <end position="258"/>
    </location>
</feature>
<organism evidence="10 11">
    <name type="scientific">Eupransor demetentiae</name>
    <dbReference type="NCBI Taxonomy" id="3109584"/>
    <lineage>
        <taxon>Bacteria</taxon>
        <taxon>Bacillati</taxon>
        <taxon>Bacillota</taxon>
        <taxon>Bacilli</taxon>
        <taxon>Lactobacillales</taxon>
        <taxon>Lactobacillaceae</taxon>
        <taxon>Eupransor</taxon>
    </lineage>
</organism>
<dbReference type="Pfam" id="PF00218">
    <property type="entry name" value="IGPS"/>
    <property type="match status" value="1"/>
</dbReference>